<organism evidence="1">
    <name type="scientific">marine metagenome</name>
    <dbReference type="NCBI Taxonomy" id="408172"/>
    <lineage>
        <taxon>unclassified sequences</taxon>
        <taxon>metagenomes</taxon>
        <taxon>ecological metagenomes</taxon>
    </lineage>
</organism>
<evidence type="ECO:0000313" key="1">
    <source>
        <dbReference type="EMBL" id="SUZ74022.1"/>
    </source>
</evidence>
<dbReference type="InterPro" id="IPR003768">
    <property type="entry name" value="ScpA"/>
</dbReference>
<accession>A0A381Q3X3</accession>
<dbReference type="HAMAP" id="MF_01805">
    <property type="entry name" value="ScpA"/>
    <property type="match status" value="1"/>
</dbReference>
<dbReference type="Gene3D" id="1.10.10.580">
    <property type="entry name" value="Structural maintenance of chromosome 1. Chain E"/>
    <property type="match status" value="1"/>
</dbReference>
<gene>
    <name evidence="1" type="ORF">METZ01_LOCUS26876</name>
</gene>
<dbReference type="Gene3D" id="6.10.250.2410">
    <property type="match status" value="1"/>
</dbReference>
<proteinExistence type="inferred from homology"/>
<name>A0A381Q3X3_9ZZZZ</name>
<dbReference type="EMBL" id="UINC01001197">
    <property type="protein sequence ID" value="SUZ74022.1"/>
    <property type="molecule type" value="Genomic_DNA"/>
</dbReference>
<dbReference type="PANTHER" id="PTHR33969:SF2">
    <property type="entry name" value="SEGREGATION AND CONDENSATION PROTEIN A"/>
    <property type="match status" value="1"/>
</dbReference>
<protein>
    <recommendedName>
        <fullName evidence="2">Segregation and condensation protein A</fullName>
    </recommendedName>
</protein>
<evidence type="ECO:0008006" key="2">
    <source>
        <dbReference type="Google" id="ProtNLM"/>
    </source>
</evidence>
<dbReference type="PANTHER" id="PTHR33969">
    <property type="entry name" value="SEGREGATION AND CONDENSATION PROTEIN A"/>
    <property type="match status" value="1"/>
</dbReference>
<sequence length="242" mass="28495">MAFQVHLENFQGPMDLLLYFIRRDELDIYDIPISRITREFIEVIEEWKRLNMVVAGEFIDMASILMRIKAKILIPRPELDEDGEIVDPRDELMQKLIEYKRYRDAAGMLRSMAEEKSHILPRHFEQTLPAIQGEEMEHLLQNVTLYDLARVFKNAMENRPVISQFELNREPVKLEQQKEIIFKFFDGDGRLKFSTLLKQLKNRMEIIVTFLAILDLVREGLCTLEQVDIFGDIELVHLGTEA</sequence>
<reference evidence="1" key="1">
    <citation type="submission" date="2018-05" db="EMBL/GenBank/DDBJ databases">
        <authorList>
            <person name="Lanie J.A."/>
            <person name="Ng W.-L."/>
            <person name="Kazmierczak K.M."/>
            <person name="Andrzejewski T.M."/>
            <person name="Davidsen T.M."/>
            <person name="Wayne K.J."/>
            <person name="Tettelin H."/>
            <person name="Glass J.I."/>
            <person name="Rusch D."/>
            <person name="Podicherti R."/>
            <person name="Tsui H.-C.T."/>
            <person name="Winkler M.E."/>
        </authorList>
    </citation>
    <scope>NUCLEOTIDE SEQUENCE</scope>
</reference>
<dbReference type="Pfam" id="PF02616">
    <property type="entry name" value="SMC_ScpA"/>
    <property type="match status" value="1"/>
</dbReference>
<dbReference type="InterPro" id="IPR023093">
    <property type="entry name" value="ScpA-like_C"/>
</dbReference>
<dbReference type="AlphaFoldDB" id="A0A381Q3X3"/>